<comment type="subcellular location">
    <subcellularLocation>
        <location evidence="1">Cell membrane</location>
        <topology evidence="1">Peripheral membrane protein</topology>
    </subcellularLocation>
</comment>
<keyword evidence="9" id="KW-0406">Ion transport</keyword>
<dbReference type="CDD" id="cd03214">
    <property type="entry name" value="ABC_Iron-Siderophores_B12_Hemin"/>
    <property type="match status" value="1"/>
</dbReference>
<evidence type="ECO:0000256" key="2">
    <source>
        <dbReference type="ARBA" id="ARBA00005417"/>
    </source>
</evidence>
<keyword evidence="3" id="KW-0813">Transport</keyword>
<evidence type="ECO:0000256" key="8">
    <source>
        <dbReference type="ARBA" id="ARBA00023004"/>
    </source>
</evidence>
<dbReference type="GO" id="GO:0005524">
    <property type="term" value="F:ATP binding"/>
    <property type="evidence" value="ECO:0007669"/>
    <property type="project" value="UniProtKB-KW"/>
</dbReference>
<comment type="similarity">
    <text evidence="2">Belongs to the ABC transporter superfamily.</text>
</comment>
<evidence type="ECO:0000256" key="3">
    <source>
        <dbReference type="ARBA" id="ARBA00022448"/>
    </source>
</evidence>
<dbReference type="RefSeq" id="WP_306409314.1">
    <property type="nucleotide sequence ID" value="NZ_JANFPI010000001.1"/>
</dbReference>
<dbReference type="SMART" id="SM00382">
    <property type="entry name" value="AAA"/>
    <property type="match status" value="1"/>
</dbReference>
<evidence type="ECO:0000256" key="7">
    <source>
        <dbReference type="ARBA" id="ARBA00022840"/>
    </source>
</evidence>
<dbReference type="InterPro" id="IPR003439">
    <property type="entry name" value="ABC_transporter-like_ATP-bd"/>
</dbReference>
<evidence type="ECO:0000256" key="1">
    <source>
        <dbReference type="ARBA" id="ARBA00004202"/>
    </source>
</evidence>
<dbReference type="PANTHER" id="PTHR42771:SF2">
    <property type="entry name" value="IRON(3+)-HYDROXAMATE IMPORT ATP-BINDING PROTEIN FHUC"/>
    <property type="match status" value="1"/>
</dbReference>
<evidence type="ECO:0000256" key="10">
    <source>
        <dbReference type="ARBA" id="ARBA00023136"/>
    </source>
</evidence>
<keyword evidence="4" id="KW-1003">Cell membrane</keyword>
<dbReference type="Proteomes" id="UP001208771">
    <property type="component" value="Unassembled WGS sequence"/>
</dbReference>
<comment type="caution">
    <text evidence="12">The sequence shown here is derived from an EMBL/GenBank/DDBJ whole genome shotgun (WGS) entry which is preliminary data.</text>
</comment>
<keyword evidence="13" id="KW-1185">Reference proteome</keyword>
<keyword evidence="10" id="KW-0472">Membrane</keyword>
<evidence type="ECO:0000313" key="12">
    <source>
        <dbReference type="EMBL" id="MCX8995533.1"/>
    </source>
</evidence>
<keyword evidence="5" id="KW-0410">Iron transport</keyword>
<evidence type="ECO:0000256" key="4">
    <source>
        <dbReference type="ARBA" id="ARBA00022475"/>
    </source>
</evidence>
<dbReference type="InterPro" id="IPR027417">
    <property type="entry name" value="P-loop_NTPase"/>
</dbReference>
<organism evidence="12 13">
    <name type="scientific">Ectorhizobium quercum</name>
    <dbReference type="NCBI Taxonomy" id="2965071"/>
    <lineage>
        <taxon>Bacteria</taxon>
        <taxon>Pseudomonadati</taxon>
        <taxon>Pseudomonadota</taxon>
        <taxon>Alphaproteobacteria</taxon>
        <taxon>Hyphomicrobiales</taxon>
        <taxon>Rhizobiaceae</taxon>
        <taxon>Ectorhizobium</taxon>
    </lineage>
</organism>
<evidence type="ECO:0000256" key="9">
    <source>
        <dbReference type="ARBA" id="ARBA00023065"/>
    </source>
</evidence>
<gene>
    <name evidence="12" type="ORF">NOF55_00240</name>
</gene>
<dbReference type="Pfam" id="PF00005">
    <property type="entry name" value="ABC_tran"/>
    <property type="match status" value="1"/>
</dbReference>
<feature type="domain" description="ABC transporter" evidence="11">
    <location>
        <begin position="14"/>
        <end position="250"/>
    </location>
</feature>
<dbReference type="Gene3D" id="3.40.50.300">
    <property type="entry name" value="P-loop containing nucleotide triphosphate hydrolases"/>
    <property type="match status" value="1"/>
</dbReference>
<reference evidence="12" key="1">
    <citation type="submission" date="2022-07" db="EMBL/GenBank/DDBJ databases">
        <title>Ectorhizobium quercum gen.nov., sp. nov.</title>
        <authorList>
            <person name="Ma T."/>
            <person name="Li Y."/>
        </authorList>
    </citation>
    <scope>NUCLEOTIDE SEQUENCE</scope>
    <source>
        <strain evidence="12">BDR2-2</strain>
    </source>
</reference>
<dbReference type="PANTHER" id="PTHR42771">
    <property type="entry name" value="IRON(3+)-HYDROXAMATE IMPORT ATP-BINDING PROTEIN FHUC"/>
    <property type="match status" value="1"/>
</dbReference>
<evidence type="ECO:0000259" key="11">
    <source>
        <dbReference type="PROSITE" id="PS50893"/>
    </source>
</evidence>
<dbReference type="GO" id="GO:0016887">
    <property type="term" value="F:ATP hydrolysis activity"/>
    <property type="evidence" value="ECO:0007669"/>
    <property type="project" value="InterPro"/>
</dbReference>
<dbReference type="PROSITE" id="PS50893">
    <property type="entry name" value="ABC_TRANSPORTER_2"/>
    <property type="match status" value="1"/>
</dbReference>
<protein>
    <submittedName>
        <fullName evidence="12">ABC transporter ATP-binding protein</fullName>
    </submittedName>
</protein>
<evidence type="ECO:0000313" key="13">
    <source>
        <dbReference type="Proteomes" id="UP001208771"/>
    </source>
</evidence>
<accession>A0AAE3MV77</accession>
<dbReference type="FunFam" id="3.40.50.300:FF:000134">
    <property type="entry name" value="Iron-enterobactin ABC transporter ATP-binding protein"/>
    <property type="match status" value="1"/>
</dbReference>
<proteinExistence type="inferred from homology"/>
<dbReference type="GO" id="GO:0006826">
    <property type="term" value="P:iron ion transport"/>
    <property type="evidence" value="ECO:0007669"/>
    <property type="project" value="UniProtKB-KW"/>
</dbReference>
<dbReference type="GO" id="GO:0005886">
    <property type="term" value="C:plasma membrane"/>
    <property type="evidence" value="ECO:0007669"/>
    <property type="project" value="UniProtKB-SubCell"/>
</dbReference>
<evidence type="ECO:0000256" key="5">
    <source>
        <dbReference type="ARBA" id="ARBA00022496"/>
    </source>
</evidence>
<dbReference type="AlphaFoldDB" id="A0AAE3MV77"/>
<sequence length="274" mass="29296">MTAPDQGLHETAPLAALNIDVSYGRERALAGVSMLAPAGRLTVLAGPNGSGKSTLLSALSRILKPVSGAVLLDGRAMSDMPTREIARTLGLLPQGPLVPEGITVYDLVCRGRYPHQGFLKQWSAADEEAVGRALSVTGVEALASRPVESLSGGQRQRCFIAMTLAQETAILLFDEPVTFLDLRYQVEVMELIASLSRRHGRTVVAVLHDINAALQYADRIVFLKDGRIHDVLENPADCSEEHIHTVFGAKVTRVTHPLTGKPAFLPSPPTGAAP</sequence>
<name>A0AAE3MV77_9HYPH</name>
<dbReference type="EMBL" id="JANFPI010000001">
    <property type="protein sequence ID" value="MCX8995533.1"/>
    <property type="molecule type" value="Genomic_DNA"/>
</dbReference>
<keyword evidence="7 12" id="KW-0067">ATP-binding</keyword>
<keyword evidence="6" id="KW-0547">Nucleotide-binding</keyword>
<evidence type="ECO:0000256" key="6">
    <source>
        <dbReference type="ARBA" id="ARBA00022741"/>
    </source>
</evidence>
<dbReference type="InterPro" id="IPR051535">
    <property type="entry name" value="Siderophore_ABC-ATPase"/>
</dbReference>
<dbReference type="InterPro" id="IPR003593">
    <property type="entry name" value="AAA+_ATPase"/>
</dbReference>
<dbReference type="SUPFAM" id="SSF52540">
    <property type="entry name" value="P-loop containing nucleoside triphosphate hydrolases"/>
    <property type="match status" value="1"/>
</dbReference>
<keyword evidence="8" id="KW-0408">Iron</keyword>